<comment type="caution">
    <text evidence="3">The sequence shown here is derived from an EMBL/GenBank/DDBJ whole genome shotgun (WGS) entry which is preliminary data.</text>
</comment>
<accession>A0A6L6QQP2</accession>
<evidence type="ECO:0000256" key="2">
    <source>
        <dbReference type="SAM" id="Phobius"/>
    </source>
</evidence>
<organism evidence="3 4">
    <name type="scientific">Massilia eburnea</name>
    <dbReference type="NCBI Taxonomy" id="1776165"/>
    <lineage>
        <taxon>Bacteria</taxon>
        <taxon>Pseudomonadati</taxon>
        <taxon>Pseudomonadota</taxon>
        <taxon>Betaproteobacteria</taxon>
        <taxon>Burkholderiales</taxon>
        <taxon>Oxalobacteraceae</taxon>
        <taxon>Telluria group</taxon>
        <taxon>Massilia</taxon>
    </lineage>
</organism>
<keyword evidence="2" id="KW-1133">Transmembrane helix</keyword>
<feature type="transmembrane region" description="Helical" evidence="2">
    <location>
        <begin position="153"/>
        <end position="173"/>
    </location>
</feature>
<dbReference type="EMBL" id="WNKX01000049">
    <property type="protein sequence ID" value="MTW14515.1"/>
    <property type="molecule type" value="Genomic_DNA"/>
</dbReference>
<keyword evidence="2" id="KW-0812">Transmembrane</keyword>
<protein>
    <recommendedName>
        <fullName evidence="5">DUF1640 domain-containing protein</fullName>
    </recommendedName>
</protein>
<sequence>MNGTSKQVLDDEEAVRATRECISALAMLVAAINRLMDEHPEFKDQLMPSVTQLGGALSRAAKFPSIGFDALESRLNAVEAAVTQLQVDVAQLKDDVAQLKSDVAQLKSDVAQLKNDVAGLKTDMALVKATLIEHKEIFLTKEEFHKEMHKMTWRIYSCMAALMGAVYFIARYVH</sequence>
<evidence type="ECO:0000313" key="4">
    <source>
        <dbReference type="Proteomes" id="UP000472320"/>
    </source>
</evidence>
<gene>
    <name evidence="3" type="ORF">GM658_28265</name>
</gene>
<keyword evidence="2" id="KW-0472">Membrane</keyword>
<dbReference type="Gene3D" id="1.20.5.190">
    <property type="match status" value="2"/>
</dbReference>
<proteinExistence type="predicted"/>
<feature type="coiled-coil region" evidence="1">
    <location>
        <begin position="68"/>
        <end position="123"/>
    </location>
</feature>
<evidence type="ECO:0008006" key="5">
    <source>
        <dbReference type="Google" id="ProtNLM"/>
    </source>
</evidence>
<keyword evidence="4" id="KW-1185">Reference proteome</keyword>
<dbReference type="RefSeq" id="WP_155457451.1">
    <property type="nucleotide sequence ID" value="NZ_WNKX01000049.1"/>
</dbReference>
<keyword evidence="1" id="KW-0175">Coiled coil</keyword>
<dbReference type="OrthoDB" id="8781694at2"/>
<name>A0A6L6QQP2_9BURK</name>
<reference evidence="3 4" key="1">
    <citation type="submission" date="2019-11" db="EMBL/GenBank/DDBJ databases">
        <title>Type strains purchased from KCTC, JCM and DSMZ.</title>
        <authorList>
            <person name="Lu H."/>
        </authorList>
    </citation>
    <scope>NUCLEOTIDE SEQUENCE [LARGE SCALE GENOMIC DNA]</scope>
    <source>
        <strain evidence="3 4">JCM 31587</strain>
    </source>
</reference>
<evidence type="ECO:0000256" key="1">
    <source>
        <dbReference type="SAM" id="Coils"/>
    </source>
</evidence>
<evidence type="ECO:0000313" key="3">
    <source>
        <dbReference type="EMBL" id="MTW14515.1"/>
    </source>
</evidence>
<dbReference type="Proteomes" id="UP000472320">
    <property type="component" value="Unassembled WGS sequence"/>
</dbReference>
<dbReference type="AlphaFoldDB" id="A0A6L6QQP2"/>